<reference evidence="2 3" key="1">
    <citation type="submission" date="2018-02" db="EMBL/GenBank/DDBJ databases">
        <title>Draft genome of wild Prunus yedoensis var. nudiflora.</title>
        <authorList>
            <person name="Baek S."/>
            <person name="Kim J.-H."/>
            <person name="Choi K."/>
            <person name="Kim G.-B."/>
            <person name="Cho A."/>
            <person name="Jang H."/>
            <person name="Shin C.-H."/>
            <person name="Yu H.-J."/>
            <person name="Mun J.-H."/>
        </authorList>
    </citation>
    <scope>NUCLEOTIDE SEQUENCE [LARGE SCALE GENOMIC DNA]</scope>
    <source>
        <strain evidence="3">cv. Jeju island</strain>
        <tissue evidence="2">Leaf</tissue>
    </source>
</reference>
<dbReference type="EMBL" id="PJQY01000034">
    <property type="protein sequence ID" value="PQQ20529.1"/>
    <property type="molecule type" value="Genomic_DNA"/>
</dbReference>
<proteinExistence type="predicted"/>
<keyword evidence="3" id="KW-1185">Reference proteome</keyword>
<evidence type="ECO:0000313" key="2">
    <source>
        <dbReference type="EMBL" id="PQQ20529.1"/>
    </source>
</evidence>
<protein>
    <submittedName>
        <fullName evidence="2">Uncharacterized protein</fullName>
    </submittedName>
</protein>
<comment type="caution">
    <text evidence="2">The sequence shown here is derived from an EMBL/GenBank/DDBJ whole genome shotgun (WGS) entry which is preliminary data.</text>
</comment>
<organism evidence="2 3">
    <name type="scientific">Prunus yedoensis var. nudiflora</name>
    <dbReference type="NCBI Taxonomy" id="2094558"/>
    <lineage>
        <taxon>Eukaryota</taxon>
        <taxon>Viridiplantae</taxon>
        <taxon>Streptophyta</taxon>
        <taxon>Embryophyta</taxon>
        <taxon>Tracheophyta</taxon>
        <taxon>Spermatophyta</taxon>
        <taxon>Magnoliopsida</taxon>
        <taxon>eudicotyledons</taxon>
        <taxon>Gunneridae</taxon>
        <taxon>Pentapetalae</taxon>
        <taxon>rosids</taxon>
        <taxon>fabids</taxon>
        <taxon>Rosales</taxon>
        <taxon>Rosaceae</taxon>
        <taxon>Amygdaloideae</taxon>
        <taxon>Amygdaleae</taxon>
        <taxon>Prunus</taxon>
    </lineage>
</organism>
<dbReference type="AlphaFoldDB" id="A0A314ZMJ0"/>
<name>A0A314ZMJ0_PRUYE</name>
<dbReference type="Proteomes" id="UP000250321">
    <property type="component" value="Unassembled WGS sequence"/>
</dbReference>
<gene>
    <name evidence="2" type="ORF">Pyn_01169</name>
</gene>
<evidence type="ECO:0000256" key="1">
    <source>
        <dbReference type="SAM" id="MobiDB-lite"/>
    </source>
</evidence>
<feature type="region of interest" description="Disordered" evidence="1">
    <location>
        <begin position="1"/>
        <end position="23"/>
    </location>
</feature>
<sequence length="64" mass="6938">MPKYLPEVLPGLKKPNSKTSQGETMVMFPSTNISGVKDKSSSKLAIGEGGEEENRATFTLAFYV</sequence>
<evidence type="ECO:0000313" key="3">
    <source>
        <dbReference type="Proteomes" id="UP000250321"/>
    </source>
</evidence>
<accession>A0A314ZMJ0</accession>